<name>A0ABV2GT32_9HYPH</name>
<protein>
    <submittedName>
        <fullName evidence="1">Uncharacterized protein</fullName>
    </submittedName>
</protein>
<evidence type="ECO:0000313" key="1">
    <source>
        <dbReference type="EMBL" id="MET3581453.1"/>
    </source>
</evidence>
<accession>A0ABV2GT32</accession>
<organism evidence="1 2">
    <name type="scientific">Mesorhizobium robiniae</name>
    <dbReference type="NCBI Taxonomy" id="559315"/>
    <lineage>
        <taxon>Bacteria</taxon>
        <taxon>Pseudomonadati</taxon>
        <taxon>Pseudomonadota</taxon>
        <taxon>Alphaproteobacteria</taxon>
        <taxon>Hyphomicrobiales</taxon>
        <taxon>Phyllobacteriaceae</taxon>
        <taxon>Mesorhizobium</taxon>
    </lineage>
</organism>
<keyword evidence="2" id="KW-1185">Reference proteome</keyword>
<proteinExistence type="predicted"/>
<sequence length="36" mass="3779">MFSGAQIFLFPMSGDFVGPLEGHVTIAVSANSPTPR</sequence>
<dbReference type="EMBL" id="JBEPMC010000008">
    <property type="protein sequence ID" value="MET3581453.1"/>
    <property type="molecule type" value="Genomic_DNA"/>
</dbReference>
<reference evidence="1 2" key="1">
    <citation type="submission" date="2024-06" db="EMBL/GenBank/DDBJ databases">
        <title>Genomic Encyclopedia of Type Strains, Phase IV (KMG-IV): sequencing the most valuable type-strain genomes for metagenomic binning, comparative biology and taxonomic classification.</title>
        <authorList>
            <person name="Goeker M."/>
        </authorList>
    </citation>
    <scope>NUCLEOTIDE SEQUENCE [LARGE SCALE GENOMIC DNA]</scope>
    <source>
        <strain evidence="1 2">DSM 100022</strain>
    </source>
</reference>
<gene>
    <name evidence="1" type="ORF">ABID19_004504</name>
</gene>
<comment type="caution">
    <text evidence="1">The sequence shown here is derived from an EMBL/GenBank/DDBJ whole genome shotgun (WGS) entry which is preliminary data.</text>
</comment>
<dbReference type="Proteomes" id="UP001549204">
    <property type="component" value="Unassembled WGS sequence"/>
</dbReference>
<evidence type="ECO:0000313" key="2">
    <source>
        <dbReference type="Proteomes" id="UP001549204"/>
    </source>
</evidence>